<feature type="chain" id="PRO_5001703654" description="Secreted protein" evidence="2">
    <location>
        <begin position="21"/>
        <end position="122"/>
    </location>
</feature>
<name>A0A074YT92_AURSE</name>
<sequence>MAHLAVSLMVYLMSKPLAQGCLSGCLALLGHDELVAERGYFIAKLESSHRPILRGKISHRLAPSLAYRSSQLFLVAPSTTWSSTDSMKIQKATSTGSRHHSRIRECQHQECTDSTNQERSSP</sequence>
<organism evidence="3 4">
    <name type="scientific">Aureobasidium subglaciale (strain EXF-2481)</name>
    <name type="common">Aureobasidium pullulans var. subglaciale</name>
    <dbReference type="NCBI Taxonomy" id="1043005"/>
    <lineage>
        <taxon>Eukaryota</taxon>
        <taxon>Fungi</taxon>
        <taxon>Dikarya</taxon>
        <taxon>Ascomycota</taxon>
        <taxon>Pezizomycotina</taxon>
        <taxon>Dothideomycetes</taxon>
        <taxon>Dothideomycetidae</taxon>
        <taxon>Dothideales</taxon>
        <taxon>Saccotheciaceae</taxon>
        <taxon>Aureobasidium</taxon>
    </lineage>
</organism>
<evidence type="ECO:0000256" key="2">
    <source>
        <dbReference type="SAM" id="SignalP"/>
    </source>
</evidence>
<dbReference type="Proteomes" id="UP000030641">
    <property type="component" value="Unassembled WGS sequence"/>
</dbReference>
<feature type="compositionally biased region" description="Polar residues" evidence="1">
    <location>
        <begin position="112"/>
        <end position="122"/>
    </location>
</feature>
<evidence type="ECO:0000256" key="1">
    <source>
        <dbReference type="SAM" id="MobiDB-lite"/>
    </source>
</evidence>
<accession>A0A074YT92</accession>
<keyword evidence="4" id="KW-1185">Reference proteome</keyword>
<dbReference type="HOGENOM" id="CLU_2026259_0_0_1"/>
<protein>
    <recommendedName>
        <fullName evidence="5">Secreted protein</fullName>
    </recommendedName>
</protein>
<dbReference type="InParanoid" id="A0A074YT92"/>
<feature type="compositionally biased region" description="Polar residues" evidence="1">
    <location>
        <begin position="85"/>
        <end position="96"/>
    </location>
</feature>
<proteinExistence type="predicted"/>
<evidence type="ECO:0008006" key="5">
    <source>
        <dbReference type="Google" id="ProtNLM"/>
    </source>
</evidence>
<dbReference type="RefSeq" id="XP_013348362.1">
    <property type="nucleotide sequence ID" value="XM_013492908.1"/>
</dbReference>
<reference evidence="3 4" key="1">
    <citation type="journal article" date="2014" name="BMC Genomics">
        <title>Genome sequencing of four Aureobasidium pullulans varieties: biotechnological potential, stress tolerance, and description of new species.</title>
        <authorList>
            <person name="Gostin Ar C."/>
            <person name="Ohm R.A."/>
            <person name="Kogej T."/>
            <person name="Sonjak S."/>
            <person name="Turk M."/>
            <person name="Zajc J."/>
            <person name="Zalar P."/>
            <person name="Grube M."/>
            <person name="Sun H."/>
            <person name="Han J."/>
            <person name="Sharma A."/>
            <person name="Chiniquy J."/>
            <person name="Ngan C.Y."/>
            <person name="Lipzen A."/>
            <person name="Barry K."/>
            <person name="Grigoriev I.V."/>
            <person name="Gunde-Cimerman N."/>
        </authorList>
    </citation>
    <scope>NUCLEOTIDE SEQUENCE [LARGE SCALE GENOMIC DNA]</scope>
    <source>
        <strain evidence="3 4">EXF-2481</strain>
    </source>
</reference>
<dbReference type="EMBL" id="KL584750">
    <property type="protein sequence ID" value="KEQ99364.1"/>
    <property type="molecule type" value="Genomic_DNA"/>
</dbReference>
<keyword evidence="2" id="KW-0732">Signal</keyword>
<dbReference type="GeneID" id="25362270"/>
<gene>
    <name evidence="3" type="ORF">AUEXF2481DRAFT_172806</name>
</gene>
<feature type="region of interest" description="Disordered" evidence="1">
    <location>
        <begin position="85"/>
        <end position="122"/>
    </location>
</feature>
<evidence type="ECO:0000313" key="3">
    <source>
        <dbReference type="EMBL" id="KEQ99364.1"/>
    </source>
</evidence>
<dbReference type="AlphaFoldDB" id="A0A074YT92"/>
<feature type="signal peptide" evidence="2">
    <location>
        <begin position="1"/>
        <end position="20"/>
    </location>
</feature>
<evidence type="ECO:0000313" key="4">
    <source>
        <dbReference type="Proteomes" id="UP000030641"/>
    </source>
</evidence>